<dbReference type="Gene3D" id="3.40.50.720">
    <property type="entry name" value="NAD(P)-binding Rossmann-like Domain"/>
    <property type="match status" value="1"/>
</dbReference>
<dbReference type="AlphaFoldDB" id="A0A1I4S7G5"/>
<evidence type="ECO:0000256" key="2">
    <source>
        <dbReference type="ARBA" id="ARBA00023002"/>
    </source>
</evidence>
<evidence type="ECO:0000313" key="6">
    <source>
        <dbReference type="Proteomes" id="UP000233491"/>
    </source>
</evidence>
<keyword evidence="6" id="KW-1185">Reference proteome</keyword>
<evidence type="ECO:0000259" key="3">
    <source>
        <dbReference type="Pfam" id="PF01408"/>
    </source>
</evidence>
<dbReference type="EMBL" id="PJNW01000003">
    <property type="protein sequence ID" value="PKR89904.1"/>
    <property type="molecule type" value="Genomic_DNA"/>
</dbReference>
<dbReference type="NCBIfam" id="TIGR04380">
    <property type="entry name" value="myo_inos_iolG"/>
    <property type="match status" value="1"/>
</dbReference>
<sequence length="331" mass="35498">MALRFGLLGAGRIGKVHAGAVAATPGAELVAVADALPEAAAFISKSSGAEVRTIDEIMNAKDVDAVLITTPTDMHADMIEQAARAKKAIFCEKPVDLDIARVRRCLDTVAREKAPLMIGFNRRFDPNFMEVRARIDAGQIGAVEMVSITSRDSAPPPASYVARSGGMFRDMTIHDFDMAAFLLGEDPVKVFAVGSSLVDPEIGKAGDIDSGSVILTTKSGKIAQISNSRRATYGYDQRIEVHGSKGMVHAENMRATTVEVADAQGYRREPLLDFFMTRYTQAYANEIAAFIKALDAGKPMHPSGEDGLKALAMADAAMLSLKEGRQVDIAY</sequence>
<dbReference type="InterPro" id="IPR030827">
    <property type="entry name" value="Myo_inos_IolG"/>
</dbReference>
<dbReference type="PANTHER" id="PTHR42840:SF3">
    <property type="entry name" value="BINDING ROSSMANN FOLD OXIDOREDUCTASE, PUTATIVE (AFU_ORTHOLOGUE AFUA_2G10240)-RELATED"/>
    <property type="match status" value="1"/>
</dbReference>
<dbReference type="InterPro" id="IPR000683">
    <property type="entry name" value="Gfo/Idh/MocA-like_OxRdtase_N"/>
</dbReference>
<evidence type="ECO:0000259" key="4">
    <source>
        <dbReference type="Pfam" id="PF22725"/>
    </source>
</evidence>
<reference evidence="5 6" key="1">
    <citation type="submission" date="2017-12" db="EMBL/GenBank/DDBJ databases">
        <title>Anaerobic carbon monoxide metabolism by Pleomorphomonas carboxyditropha sp. nov., a new mesophilic hydrogenogenic carboxidotroph.</title>
        <authorList>
            <person name="Esquivel-Elizondo S."/>
            <person name="Krajmalnik-Brown R."/>
        </authorList>
    </citation>
    <scope>NUCLEOTIDE SEQUENCE [LARGE SCALE GENOMIC DNA]</scope>
    <source>
        <strain evidence="5 6">R5-392</strain>
    </source>
</reference>
<dbReference type="PANTHER" id="PTHR42840">
    <property type="entry name" value="NAD(P)-BINDING ROSSMANN-FOLD SUPERFAMILY PROTEIN-RELATED"/>
    <property type="match status" value="1"/>
</dbReference>
<gene>
    <name evidence="5" type="primary">iolG</name>
    <name evidence="5" type="ORF">CXZ10_06910</name>
</gene>
<protein>
    <submittedName>
        <fullName evidence="5">Inositol 2-dehydrogenase</fullName>
    </submittedName>
</protein>
<dbReference type="Pfam" id="PF22725">
    <property type="entry name" value="GFO_IDH_MocA_C3"/>
    <property type="match status" value="1"/>
</dbReference>
<dbReference type="InterPro" id="IPR055170">
    <property type="entry name" value="GFO_IDH_MocA-like_dom"/>
</dbReference>
<evidence type="ECO:0000313" key="5">
    <source>
        <dbReference type="EMBL" id="PKR89904.1"/>
    </source>
</evidence>
<keyword evidence="2" id="KW-0560">Oxidoreductase</keyword>
<dbReference type="FunFam" id="3.30.360.10:FF:000023">
    <property type="entry name" value="Inositol 2-dehydrogenase"/>
    <property type="match status" value="1"/>
</dbReference>
<dbReference type="GO" id="GO:0000166">
    <property type="term" value="F:nucleotide binding"/>
    <property type="evidence" value="ECO:0007669"/>
    <property type="project" value="InterPro"/>
</dbReference>
<comment type="similarity">
    <text evidence="1">Belongs to the Gfo/Idh/MocA family.</text>
</comment>
<organism evidence="5 6">
    <name type="scientific">Pleomorphomonas diazotrophica</name>
    <dbReference type="NCBI Taxonomy" id="1166257"/>
    <lineage>
        <taxon>Bacteria</taxon>
        <taxon>Pseudomonadati</taxon>
        <taxon>Pseudomonadota</taxon>
        <taxon>Alphaproteobacteria</taxon>
        <taxon>Hyphomicrobiales</taxon>
        <taxon>Pleomorphomonadaceae</taxon>
        <taxon>Pleomorphomonas</taxon>
    </lineage>
</organism>
<dbReference type="OrthoDB" id="9792935at2"/>
<accession>A0A1I4S7G5</accession>
<dbReference type="Gene3D" id="3.30.360.10">
    <property type="entry name" value="Dihydrodipicolinate Reductase, domain 2"/>
    <property type="match status" value="1"/>
</dbReference>
<evidence type="ECO:0000256" key="1">
    <source>
        <dbReference type="ARBA" id="ARBA00010928"/>
    </source>
</evidence>
<dbReference type="SUPFAM" id="SSF51735">
    <property type="entry name" value="NAD(P)-binding Rossmann-fold domains"/>
    <property type="match status" value="1"/>
</dbReference>
<dbReference type="SUPFAM" id="SSF55347">
    <property type="entry name" value="Glyceraldehyde-3-phosphate dehydrogenase-like, C-terminal domain"/>
    <property type="match status" value="1"/>
</dbReference>
<dbReference type="GO" id="GO:0016491">
    <property type="term" value="F:oxidoreductase activity"/>
    <property type="evidence" value="ECO:0007669"/>
    <property type="project" value="UniProtKB-KW"/>
</dbReference>
<feature type="domain" description="GFO/IDH/MocA-like oxidoreductase" evidence="4">
    <location>
        <begin position="128"/>
        <end position="248"/>
    </location>
</feature>
<name>A0A1I4S7G5_9HYPH</name>
<dbReference type="InterPro" id="IPR036291">
    <property type="entry name" value="NAD(P)-bd_dom_sf"/>
</dbReference>
<proteinExistence type="inferred from homology"/>
<comment type="caution">
    <text evidence="5">The sequence shown here is derived from an EMBL/GenBank/DDBJ whole genome shotgun (WGS) entry which is preliminary data.</text>
</comment>
<dbReference type="Pfam" id="PF01408">
    <property type="entry name" value="GFO_IDH_MocA"/>
    <property type="match status" value="1"/>
</dbReference>
<dbReference type="Proteomes" id="UP000233491">
    <property type="component" value="Unassembled WGS sequence"/>
</dbReference>
<dbReference type="RefSeq" id="WP_101288416.1">
    <property type="nucleotide sequence ID" value="NZ_FOUQ01000003.1"/>
</dbReference>
<feature type="domain" description="Gfo/Idh/MocA-like oxidoreductase N-terminal" evidence="3">
    <location>
        <begin position="3"/>
        <end position="120"/>
    </location>
</feature>